<organism evidence="1 2">
    <name type="scientific">Mycena pura</name>
    <dbReference type="NCBI Taxonomy" id="153505"/>
    <lineage>
        <taxon>Eukaryota</taxon>
        <taxon>Fungi</taxon>
        <taxon>Dikarya</taxon>
        <taxon>Basidiomycota</taxon>
        <taxon>Agaricomycotina</taxon>
        <taxon>Agaricomycetes</taxon>
        <taxon>Agaricomycetidae</taxon>
        <taxon>Agaricales</taxon>
        <taxon>Marasmiineae</taxon>
        <taxon>Mycenaceae</taxon>
        <taxon>Mycena</taxon>
    </lineage>
</organism>
<sequence>MTGALFATLVSPRTPSAHARGVRRVWGHLVRYAPRARVGALSTCAARDSPLRERAGHSSRQLLRAPWPCVPQRAPAPPADSPLHRSPVWPCMVHGRAWCKAGRAAPAVIAGAGAHVVRVREGVLQAGAHVPVLVRMRQRAYWYERRRADERRARAYTNAEGE</sequence>
<protein>
    <submittedName>
        <fullName evidence="1">Uncharacterized protein</fullName>
    </submittedName>
</protein>
<name>A0AAD6Y029_9AGAR</name>
<accession>A0AAD6Y029</accession>
<evidence type="ECO:0000313" key="2">
    <source>
        <dbReference type="Proteomes" id="UP001219525"/>
    </source>
</evidence>
<gene>
    <name evidence="1" type="ORF">GGX14DRAFT_576147</name>
</gene>
<reference evidence="1" key="1">
    <citation type="submission" date="2023-03" db="EMBL/GenBank/DDBJ databases">
        <title>Massive genome expansion in bonnet fungi (Mycena s.s.) driven by repeated elements and novel gene families across ecological guilds.</title>
        <authorList>
            <consortium name="Lawrence Berkeley National Laboratory"/>
            <person name="Harder C.B."/>
            <person name="Miyauchi S."/>
            <person name="Viragh M."/>
            <person name="Kuo A."/>
            <person name="Thoen E."/>
            <person name="Andreopoulos B."/>
            <person name="Lu D."/>
            <person name="Skrede I."/>
            <person name="Drula E."/>
            <person name="Henrissat B."/>
            <person name="Morin E."/>
            <person name="Kohler A."/>
            <person name="Barry K."/>
            <person name="LaButti K."/>
            <person name="Morin E."/>
            <person name="Salamov A."/>
            <person name="Lipzen A."/>
            <person name="Mereny Z."/>
            <person name="Hegedus B."/>
            <person name="Baldrian P."/>
            <person name="Stursova M."/>
            <person name="Weitz H."/>
            <person name="Taylor A."/>
            <person name="Grigoriev I.V."/>
            <person name="Nagy L.G."/>
            <person name="Martin F."/>
            <person name="Kauserud H."/>
        </authorList>
    </citation>
    <scope>NUCLEOTIDE SEQUENCE</scope>
    <source>
        <strain evidence="1">9144</strain>
    </source>
</reference>
<keyword evidence="2" id="KW-1185">Reference proteome</keyword>
<dbReference type="AlphaFoldDB" id="A0AAD6Y029"/>
<comment type="caution">
    <text evidence="1">The sequence shown here is derived from an EMBL/GenBank/DDBJ whole genome shotgun (WGS) entry which is preliminary data.</text>
</comment>
<dbReference type="EMBL" id="JARJCW010000096">
    <property type="protein sequence ID" value="KAJ7194699.1"/>
    <property type="molecule type" value="Genomic_DNA"/>
</dbReference>
<proteinExistence type="predicted"/>
<evidence type="ECO:0000313" key="1">
    <source>
        <dbReference type="EMBL" id="KAJ7194699.1"/>
    </source>
</evidence>
<dbReference type="Proteomes" id="UP001219525">
    <property type="component" value="Unassembled WGS sequence"/>
</dbReference>